<comment type="caution">
    <text evidence="2">The sequence shown here is derived from an EMBL/GenBank/DDBJ whole genome shotgun (WGS) entry which is preliminary data.</text>
</comment>
<dbReference type="Gene3D" id="2.30.30.140">
    <property type="match status" value="1"/>
</dbReference>
<proteinExistence type="predicted"/>
<reference evidence="2" key="1">
    <citation type="submission" date="2023-07" db="EMBL/GenBank/DDBJ databases">
        <title>Chromosome-level Genome Assembly of Striped Snakehead (Channa striata).</title>
        <authorList>
            <person name="Liu H."/>
        </authorList>
    </citation>
    <scope>NUCLEOTIDE SEQUENCE</scope>
    <source>
        <strain evidence="2">Gz</strain>
        <tissue evidence="2">Muscle</tissue>
    </source>
</reference>
<dbReference type="AlphaFoldDB" id="A0AA88SM44"/>
<dbReference type="Pfam" id="PF00855">
    <property type="entry name" value="PWWP"/>
    <property type="match status" value="1"/>
</dbReference>
<dbReference type="SMART" id="SM00293">
    <property type="entry name" value="PWWP"/>
    <property type="match status" value="1"/>
</dbReference>
<feature type="domain" description="PWWP" evidence="1">
    <location>
        <begin position="32"/>
        <end position="115"/>
    </location>
</feature>
<name>A0AA88SM44_CHASR</name>
<evidence type="ECO:0000259" key="1">
    <source>
        <dbReference type="PROSITE" id="PS50812"/>
    </source>
</evidence>
<dbReference type="Proteomes" id="UP001187415">
    <property type="component" value="Unassembled WGS sequence"/>
</dbReference>
<dbReference type="FunFam" id="2.30.30.140:FF:000008">
    <property type="entry name" value="Bromodomain containing 1, isoform CRA_b"/>
    <property type="match status" value="1"/>
</dbReference>
<dbReference type="EMBL" id="JAUPFM010000009">
    <property type="protein sequence ID" value="KAK2842737.1"/>
    <property type="molecule type" value="Genomic_DNA"/>
</dbReference>
<evidence type="ECO:0000313" key="3">
    <source>
        <dbReference type="Proteomes" id="UP001187415"/>
    </source>
</evidence>
<sequence>MTCTENGDLPKAAKISSEVWKPSAASAFVLEPLKLVWAKCSGFPSFPALIVDPTPRRMACQRNGVELPQPPRDVLRHGERMQFRSAEKLFLVHFFDSKRSWQWLPRSKMAPFGINPTLDRIKLMEARSSHVRKAVRLAFDQATNHMNHVGGELEPVADLAATN</sequence>
<accession>A0AA88SM44</accession>
<keyword evidence="3" id="KW-1185">Reference proteome</keyword>
<organism evidence="2 3">
    <name type="scientific">Channa striata</name>
    <name type="common">Snakehead murrel</name>
    <name type="synonym">Ophicephalus striatus</name>
    <dbReference type="NCBI Taxonomy" id="64152"/>
    <lineage>
        <taxon>Eukaryota</taxon>
        <taxon>Metazoa</taxon>
        <taxon>Chordata</taxon>
        <taxon>Craniata</taxon>
        <taxon>Vertebrata</taxon>
        <taxon>Euteleostomi</taxon>
        <taxon>Actinopterygii</taxon>
        <taxon>Neopterygii</taxon>
        <taxon>Teleostei</taxon>
        <taxon>Neoteleostei</taxon>
        <taxon>Acanthomorphata</taxon>
        <taxon>Anabantaria</taxon>
        <taxon>Anabantiformes</taxon>
        <taxon>Channoidei</taxon>
        <taxon>Channidae</taxon>
        <taxon>Channa</taxon>
    </lineage>
</organism>
<evidence type="ECO:0000313" key="2">
    <source>
        <dbReference type="EMBL" id="KAK2842737.1"/>
    </source>
</evidence>
<dbReference type="InterPro" id="IPR000313">
    <property type="entry name" value="PWWP_dom"/>
</dbReference>
<gene>
    <name evidence="2" type="ORF">Q5P01_012937</name>
</gene>
<dbReference type="PROSITE" id="PS50812">
    <property type="entry name" value="PWWP"/>
    <property type="match status" value="1"/>
</dbReference>
<protein>
    <recommendedName>
        <fullName evidence="1">PWWP domain-containing protein</fullName>
    </recommendedName>
</protein>
<dbReference type="SUPFAM" id="SSF63748">
    <property type="entry name" value="Tudor/PWWP/MBT"/>
    <property type="match status" value="1"/>
</dbReference>